<feature type="region of interest" description="Disordered" evidence="1">
    <location>
        <begin position="197"/>
        <end position="216"/>
    </location>
</feature>
<organism evidence="2 3">
    <name type="scientific">Fusarium venenatum</name>
    <dbReference type="NCBI Taxonomy" id="56646"/>
    <lineage>
        <taxon>Eukaryota</taxon>
        <taxon>Fungi</taxon>
        <taxon>Dikarya</taxon>
        <taxon>Ascomycota</taxon>
        <taxon>Pezizomycotina</taxon>
        <taxon>Sordariomycetes</taxon>
        <taxon>Hypocreomycetidae</taxon>
        <taxon>Hypocreales</taxon>
        <taxon>Nectriaceae</taxon>
        <taxon>Fusarium</taxon>
    </lineage>
</organism>
<evidence type="ECO:0000256" key="1">
    <source>
        <dbReference type="SAM" id="MobiDB-lite"/>
    </source>
</evidence>
<dbReference type="EMBL" id="LN649232">
    <property type="protein sequence ID" value="CEI42108.1"/>
    <property type="molecule type" value="Genomic_DNA"/>
</dbReference>
<dbReference type="AlphaFoldDB" id="A0A2L2SUI7"/>
<reference evidence="3" key="1">
    <citation type="submission" date="2014-10" db="EMBL/GenBank/DDBJ databases">
        <authorList>
            <person name="King R."/>
        </authorList>
    </citation>
    <scope>NUCLEOTIDE SEQUENCE [LARGE SCALE GENOMIC DNA]</scope>
    <source>
        <strain evidence="3">A3/5</strain>
    </source>
</reference>
<sequence>MSNVDRIRSAFLETSGVMQFILSRLKAERLRRVPPLKVETLDEGVKFWLHQRGFRNDDDISKLEGLSGTLCRGLLVVLHARAKLAREGKIQPNSIWRRHREGLGKQEVRAHERFDPHPYSKARGFVAGLAELSDKEVLKQCADQDLRVLGDPDNATTLLENPTIATVPETQAALGSAPSGLWDITALVEAAVAVDSPEVASPSLPQAPVTDPHYSSEADDTILDEASLEEMAMTVDTDLANSITNGDTHSLAGVFKAGKEKRGIGSIAYTPRKSGRISDVSDWRLEKDNYQTKSYTYLLPANAVKENTVFIWIEICPPGKRHPSFYATSARYEDPTNRLAFRVVYTNLSSAQEVDEYAFRSVYSAVCRANTLVDILWDGKSDEDITQTPRRYLEVTAQKEKAKPYLETLVKGGYTDTFLGLEEQEEDINEE</sequence>
<name>A0A2L2SUI7_9HYPO</name>
<protein>
    <submittedName>
        <fullName evidence="2">Uncharacterized protein</fullName>
    </submittedName>
</protein>
<proteinExistence type="predicted"/>
<evidence type="ECO:0000313" key="3">
    <source>
        <dbReference type="Proteomes" id="UP000245910"/>
    </source>
</evidence>
<evidence type="ECO:0000313" key="2">
    <source>
        <dbReference type="EMBL" id="CEI42108.1"/>
    </source>
</evidence>
<accession>A0A2L2SUI7</accession>
<keyword evidence="3" id="KW-1185">Reference proteome</keyword>
<dbReference type="STRING" id="56646.A0A2L2SUI7"/>
<dbReference type="Proteomes" id="UP000245910">
    <property type="component" value="Chromosome IIII"/>
</dbReference>